<proteinExistence type="inferred from homology"/>
<dbReference type="InterPro" id="IPR052174">
    <property type="entry name" value="Flavoredoxin"/>
</dbReference>
<dbReference type="PANTHER" id="PTHR43567">
    <property type="entry name" value="FLAVOREDOXIN-RELATED-RELATED"/>
    <property type="match status" value="1"/>
</dbReference>
<name>W0FGZ5_9BACT</name>
<dbReference type="GO" id="GO:0010181">
    <property type="term" value="F:FMN binding"/>
    <property type="evidence" value="ECO:0007669"/>
    <property type="project" value="InterPro"/>
</dbReference>
<comment type="similarity">
    <text evidence="3">Belongs to the flavoredoxin family.</text>
</comment>
<keyword evidence="4" id="KW-0812">Transmembrane</keyword>
<dbReference type="AlphaFoldDB" id="W0FGZ5"/>
<feature type="domain" description="Flavin reductase like" evidence="5">
    <location>
        <begin position="10"/>
        <end position="151"/>
    </location>
</feature>
<dbReference type="PANTHER" id="PTHR43567:SF1">
    <property type="entry name" value="FLAVOREDOXIN"/>
    <property type="match status" value="1"/>
</dbReference>
<dbReference type="Pfam" id="PF01613">
    <property type="entry name" value="Flavin_Reduct"/>
    <property type="match status" value="1"/>
</dbReference>
<sequence length="187" mass="20292">MSRKNIGAALALYPCPVIVVGAMVDGKPTWTLVAHAGIMAHSHLMVSLVGTHYINRGIREGGKLSVNIVDESWLKEADKMGTVSGHKADKSGAFAWTAGECGTPLIDKAKVSMECEVDGNYELEHFDNFICKILATYADESVLNEKGKIDYHAFKPVLFEFPTYEYFLTGDKAGDCGNMNAQKGAAE</sequence>
<dbReference type="InterPro" id="IPR002563">
    <property type="entry name" value="Flavin_Rdtase-like_dom"/>
</dbReference>
<keyword evidence="4" id="KW-1133">Transmembrane helix</keyword>
<protein>
    <submittedName>
        <fullName evidence="6">Flavoredoxin</fullName>
    </submittedName>
</protein>
<evidence type="ECO:0000259" key="5">
    <source>
        <dbReference type="SMART" id="SM00903"/>
    </source>
</evidence>
<keyword evidence="2" id="KW-0285">Flavoprotein</keyword>
<comment type="cofactor">
    <cofactor evidence="1">
        <name>FMN</name>
        <dbReference type="ChEBI" id="CHEBI:58210"/>
    </cofactor>
</comment>
<feature type="transmembrane region" description="Helical" evidence="4">
    <location>
        <begin position="7"/>
        <end position="24"/>
    </location>
</feature>
<reference evidence="6" key="1">
    <citation type="journal article" date="2013" name="PLoS ONE">
        <title>Metagenomic insights into the carbohydrate-active enzymes carried by the microorganisms adhering to solid digesta in the rumen of cows.</title>
        <authorList>
            <person name="Wang L."/>
            <person name="Hatem A."/>
            <person name="Catalyurek U.V."/>
            <person name="Morrison M."/>
            <person name="Yu Z."/>
        </authorList>
    </citation>
    <scope>NUCLEOTIDE SEQUENCE</scope>
</reference>
<evidence type="ECO:0000313" key="6">
    <source>
        <dbReference type="EMBL" id="AHF23918.1"/>
    </source>
</evidence>
<accession>W0FGZ5</accession>
<evidence type="ECO:0000256" key="4">
    <source>
        <dbReference type="SAM" id="Phobius"/>
    </source>
</evidence>
<dbReference type="Gene3D" id="2.30.110.10">
    <property type="entry name" value="Electron Transport, Fmn-binding Protein, Chain A"/>
    <property type="match status" value="1"/>
</dbReference>
<organism evidence="6">
    <name type="scientific">uncultured bacterium Contig1522a</name>
    <dbReference type="NCBI Taxonomy" id="1393448"/>
    <lineage>
        <taxon>Bacteria</taxon>
        <taxon>environmental samples</taxon>
    </lineage>
</organism>
<evidence type="ECO:0000256" key="3">
    <source>
        <dbReference type="ARBA" id="ARBA00038054"/>
    </source>
</evidence>
<dbReference type="SMART" id="SM00903">
    <property type="entry name" value="Flavin_Reduct"/>
    <property type="match status" value="1"/>
</dbReference>
<dbReference type="SUPFAM" id="SSF50475">
    <property type="entry name" value="FMN-binding split barrel"/>
    <property type="match status" value="1"/>
</dbReference>
<evidence type="ECO:0000256" key="2">
    <source>
        <dbReference type="ARBA" id="ARBA00022630"/>
    </source>
</evidence>
<dbReference type="GO" id="GO:0016646">
    <property type="term" value="F:oxidoreductase activity, acting on the CH-NH group of donors, NAD or NADP as acceptor"/>
    <property type="evidence" value="ECO:0007669"/>
    <property type="project" value="UniProtKB-ARBA"/>
</dbReference>
<dbReference type="InterPro" id="IPR012349">
    <property type="entry name" value="Split_barrel_FMN-bd"/>
</dbReference>
<feature type="transmembrane region" description="Helical" evidence="4">
    <location>
        <begin position="30"/>
        <end position="54"/>
    </location>
</feature>
<keyword evidence="4" id="KW-0472">Membrane</keyword>
<evidence type="ECO:0000256" key="1">
    <source>
        <dbReference type="ARBA" id="ARBA00001917"/>
    </source>
</evidence>
<dbReference type="EMBL" id="KC246779">
    <property type="protein sequence ID" value="AHF23918.1"/>
    <property type="molecule type" value="Genomic_DNA"/>
</dbReference>